<dbReference type="Proteomes" id="UP000199183">
    <property type="component" value="Unassembled WGS sequence"/>
</dbReference>
<sequence>MQAFRRDGDTIRATFEDIEVSVLTNLTEQLTQLIDGVAEGSARSDAAGKRLFPAAYPDDEAAAAEFRRYTVGELATAKRSDADTVLGTFRESGALPVRMGAAVDVRLERDRALAWMRSLTDLRLSLDSRIAEPTDELVAQLTDDDIESLRGMYDWLTFVQGTLVEAVEELDATAR</sequence>
<dbReference type="STRING" id="640635.SAMN04489806_1730"/>
<dbReference type="Pfam" id="PF09438">
    <property type="entry name" value="DUF2017"/>
    <property type="match status" value="1"/>
</dbReference>
<dbReference type="AlphaFoldDB" id="A0A1H4M1X3"/>
<evidence type="ECO:0000313" key="2">
    <source>
        <dbReference type="Proteomes" id="UP000199183"/>
    </source>
</evidence>
<gene>
    <name evidence="1" type="ORF">SAMN04489806_1730</name>
</gene>
<organism evidence="1 2">
    <name type="scientific">Paramicrobacterium humi</name>
    <dbReference type="NCBI Taxonomy" id="640635"/>
    <lineage>
        <taxon>Bacteria</taxon>
        <taxon>Bacillati</taxon>
        <taxon>Actinomycetota</taxon>
        <taxon>Actinomycetes</taxon>
        <taxon>Micrococcales</taxon>
        <taxon>Microbacteriaceae</taxon>
        <taxon>Paramicrobacterium</taxon>
    </lineage>
</organism>
<dbReference type="RefSeq" id="WP_091182642.1">
    <property type="nucleotide sequence ID" value="NZ_FNRY01000001.1"/>
</dbReference>
<accession>A0A1H4M1X3</accession>
<keyword evidence="2" id="KW-1185">Reference proteome</keyword>
<protein>
    <submittedName>
        <fullName evidence="1">Uncharacterized protein</fullName>
    </submittedName>
</protein>
<dbReference type="EMBL" id="FNRY01000001">
    <property type="protein sequence ID" value="SEB77029.1"/>
    <property type="molecule type" value="Genomic_DNA"/>
</dbReference>
<reference evidence="1 2" key="1">
    <citation type="submission" date="2016-10" db="EMBL/GenBank/DDBJ databases">
        <authorList>
            <person name="de Groot N.N."/>
        </authorList>
    </citation>
    <scope>NUCLEOTIDE SEQUENCE [LARGE SCALE GENOMIC DNA]</scope>
    <source>
        <strain evidence="1 2">DSM 21799</strain>
    </source>
</reference>
<name>A0A1H4M1X3_9MICO</name>
<proteinExistence type="predicted"/>
<dbReference type="InterPro" id="IPR018561">
    <property type="entry name" value="AosR"/>
</dbReference>
<evidence type="ECO:0000313" key="1">
    <source>
        <dbReference type="EMBL" id="SEB77029.1"/>
    </source>
</evidence>